<protein>
    <submittedName>
        <fullName evidence="1">Uncharacterized protein</fullName>
    </submittedName>
</protein>
<proteinExistence type="predicted"/>
<reference evidence="1" key="1">
    <citation type="submission" date="2017-08" db="EMBL/GenBank/DDBJ databases">
        <authorList>
            <person name="Polle J.E."/>
            <person name="Barry K."/>
            <person name="Cushman J."/>
            <person name="Schmutz J."/>
            <person name="Tran D."/>
            <person name="Hathwaick L.T."/>
            <person name="Yim W.C."/>
            <person name="Jenkins J."/>
            <person name="Mckie-Krisberg Z.M."/>
            <person name="Prochnik S."/>
            <person name="Lindquist E."/>
            <person name="Dockter R.B."/>
            <person name="Adam C."/>
            <person name="Molina H."/>
            <person name="Bunkerborg J."/>
            <person name="Jin E."/>
            <person name="Buchheim M."/>
            <person name="Magnuson J."/>
        </authorList>
    </citation>
    <scope>NUCLEOTIDE SEQUENCE</scope>
    <source>
        <strain evidence="1">CCAP 19/18</strain>
    </source>
</reference>
<dbReference type="EMBL" id="MU069732">
    <property type="protein sequence ID" value="KAF5834907.1"/>
    <property type="molecule type" value="Genomic_DNA"/>
</dbReference>
<keyword evidence="2" id="KW-1185">Reference proteome</keyword>
<name>A0ABQ7GJY0_DUNSA</name>
<dbReference type="Proteomes" id="UP000815325">
    <property type="component" value="Unassembled WGS sequence"/>
</dbReference>
<evidence type="ECO:0000313" key="1">
    <source>
        <dbReference type="EMBL" id="KAF5834907.1"/>
    </source>
</evidence>
<evidence type="ECO:0000313" key="2">
    <source>
        <dbReference type="Proteomes" id="UP000815325"/>
    </source>
</evidence>
<gene>
    <name evidence="1" type="ORF">DUNSADRAFT_8178</name>
</gene>
<comment type="caution">
    <text evidence="1">The sequence shown here is derived from an EMBL/GenBank/DDBJ whole genome shotgun (WGS) entry which is preliminary data.</text>
</comment>
<sequence length="75" mass="8591">MLQVLGQLQRRTVLNASVRKVDRWPGGIFALFQQCFMVSFARIVNLHPQVLQHKWDSPSTCVLCSFKLFIGTKLS</sequence>
<organism evidence="1 2">
    <name type="scientific">Dunaliella salina</name>
    <name type="common">Green alga</name>
    <name type="synonym">Protococcus salinus</name>
    <dbReference type="NCBI Taxonomy" id="3046"/>
    <lineage>
        <taxon>Eukaryota</taxon>
        <taxon>Viridiplantae</taxon>
        <taxon>Chlorophyta</taxon>
        <taxon>core chlorophytes</taxon>
        <taxon>Chlorophyceae</taxon>
        <taxon>CS clade</taxon>
        <taxon>Chlamydomonadales</taxon>
        <taxon>Dunaliellaceae</taxon>
        <taxon>Dunaliella</taxon>
    </lineage>
</organism>
<accession>A0ABQ7GJY0</accession>